<name>A0A5Q0ET89_ENTFL</name>
<evidence type="ECO:0000313" key="2">
    <source>
        <dbReference type="EMBL" id="QFY92882.1"/>
    </source>
</evidence>
<keyword evidence="1" id="KW-0812">Transmembrane</keyword>
<proteinExistence type="predicted"/>
<accession>A0A5Q0ET89</accession>
<keyword evidence="1" id="KW-0472">Membrane</keyword>
<keyword evidence="1" id="KW-1133">Transmembrane helix</keyword>
<organism evidence="2">
    <name type="scientific">Enterococcus faecalis</name>
    <name type="common">Streptococcus faecalis</name>
    <dbReference type="NCBI Taxonomy" id="1351"/>
    <lineage>
        <taxon>Bacteria</taxon>
        <taxon>Bacillati</taxon>
        <taxon>Bacillota</taxon>
        <taxon>Bacilli</taxon>
        <taxon>Lactobacillales</taxon>
        <taxon>Enterococcaceae</taxon>
        <taxon>Enterococcus</taxon>
    </lineage>
</organism>
<sequence length="75" mass="8839">MIEKKQTKTHLISIEFGDQVHMKGFVIGLFLYVSILLYSVKMSTIFFYFYQINLFNTKERSIKNARHISKSSKNS</sequence>
<gene>
    <name evidence="2" type="ORF">CGZ46_09270</name>
</gene>
<evidence type="ECO:0000256" key="1">
    <source>
        <dbReference type="SAM" id="Phobius"/>
    </source>
</evidence>
<dbReference type="AlphaFoldDB" id="A0A5Q0ET89"/>
<dbReference type="EMBL" id="CP042213">
    <property type="protein sequence ID" value="QFY92882.1"/>
    <property type="molecule type" value="Genomic_DNA"/>
</dbReference>
<protein>
    <submittedName>
        <fullName evidence="2">Uncharacterized protein</fullName>
    </submittedName>
</protein>
<feature type="transmembrane region" description="Helical" evidence="1">
    <location>
        <begin position="25"/>
        <end position="50"/>
    </location>
</feature>
<reference evidence="2" key="1">
    <citation type="submission" date="2019-07" db="EMBL/GenBank/DDBJ databases">
        <title>Transferable Resistance Gene optrA in Enterococcus faecalis from Swine in Brazil.</title>
        <authorList>
            <person name="Almeida L.M."/>
            <person name="Lebreton F."/>
            <person name="Gaca A."/>
            <person name="Bispo P.M."/>
            <person name="Saavedra J."/>
            <person name="Filsner P."/>
            <person name="Moreno A.M."/>
            <person name="Mamizuka E.M."/>
            <person name="Gilmore M.S."/>
        </authorList>
    </citation>
    <scope>NUCLEOTIDE SEQUENCE</scope>
    <source>
        <strain evidence="2">L15</strain>
    </source>
</reference>